<evidence type="ECO:0000313" key="3">
    <source>
        <dbReference type="Proteomes" id="UP001472866"/>
    </source>
</evidence>
<evidence type="ECO:0000256" key="1">
    <source>
        <dbReference type="SAM" id="Phobius"/>
    </source>
</evidence>
<feature type="transmembrane region" description="Helical" evidence="1">
    <location>
        <begin position="28"/>
        <end position="51"/>
    </location>
</feature>
<dbReference type="EMBL" id="CP151511">
    <property type="protein sequence ID" value="WZN65146.1"/>
    <property type="molecule type" value="Genomic_DNA"/>
</dbReference>
<feature type="transmembrane region" description="Helical" evidence="1">
    <location>
        <begin position="167"/>
        <end position="184"/>
    </location>
</feature>
<reference evidence="2 3" key="1">
    <citation type="submission" date="2024-03" db="EMBL/GenBank/DDBJ databases">
        <title>Complete genome sequence of the green alga Chloropicon roscoffensis RCC1871.</title>
        <authorList>
            <person name="Lemieux C."/>
            <person name="Pombert J.-F."/>
            <person name="Otis C."/>
            <person name="Turmel M."/>
        </authorList>
    </citation>
    <scope>NUCLEOTIDE SEQUENCE [LARGE SCALE GENOMIC DNA]</scope>
    <source>
        <strain evidence="2 3">RCC1871</strain>
    </source>
</reference>
<name>A0AAX4PH72_9CHLO</name>
<keyword evidence="1" id="KW-0472">Membrane</keyword>
<dbReference type="AlphaFoldDB" id="A0AAX4PH72"/>
<feature type="transmembrane region" description="Helical" evidence="1">
    <location>
        <begin position="71"/>
        <end position="91"/>
    </location>
</feature>
<proteinExistence type="predicted"/>
<evidence type="ECO:0000313" key="2">
    <source>
        <dbReference type="EMBL" id="WZN65146.1"/>
    </source>
</evidence>
<keyword evidence="1" id="KW-1133">Transmembrane helix</keyword>
<sequence length="212" mass="23970">MDLNHHLYDEAGTPDAGKPKKQEEEERCMFCIELGKGVYFLSWVLLIGYAFDVLSLGFRTQTVEWKALSPVNNALDVITSLLGFTACAIGVHGIKKRDASRVYIYFCFMVVNVGLTLLLVLITSIEYGSGRLTKAFTRICRSHLEPDDEEGLKRCDTSAMDEAVGEIVSLPFMIIWNMYCAWAVRRLYLIILREGNGRTTTGHNYAPMYEHP</sequence>
<protein>
    <submittedName>
        <fullName evidence="2">Uncharacterized protein</fullName>
    </submittedName>
</protein>
<dbReference type="Proteomes" id="UP001472866">
    <property type="component" value="Chromosome 11"/>
</dbReference>
<organism evidence="2 3">
    <name type="scientific">Chloropicon roscoffensis</name>
    <dbReference type="NCBI Taxonomy" id="1461544"/>
    <lineage>
        <taxon>Eukaryota</taxon>
        <taxon>Viridiplantae</taxon>
        <taxon>Chlorophyta</taxon>
        <taxon>Chloropicophyceae</taxon>
        <taxon>Chloropicales</taxon>
        <taxon>Chloropicaceae</taxon>
        <taxon>Chloropicon</taxon>
    </lineage>
</organism>
<accession>A0AAX4PH72</accession>
<gene>
    <name evidence="2" type="ORF">HKI87_11g67030</name>
</gene>
<feature type="transmembrane region" description="Helical" evidence="1">
    <location>
        <begin position="103"/>
        <end position="125"/>
    </location>
</feature>
<keyword evidence="3" id="KW-1185">Reference proteome</keyword>
<keyword evidence="1" id="KW-0812">Transmembrane</keyword>